<accession>A0A2U2C4C2</accession>
<dbReference type="RefSeq" id="WP_109535252.1">
    <property type="nucleotide sequence ID" value="NZ_QEYD01000017.1"/>
</dbReference>
<gene>
    <name evidence="1" type="ORF">C4N9_20740</name>
</gene>
<sequence length="113" mass="12727">MSLIDDIKADRDRRILPGQWRVLEGTRNLQIFSERHWIAIIKCESCPAFEESTARRIARVPDLEAALLAAGELAEMLDNASSPWVWGSGQDIDWRHKRDAALAAFRRAIGEAG</sequence>
<dbReference type="AlphaFoldDB" id="A0A2U2C4C2"/>
<reference evidence="1 2" key="1">
    <citation type="submission" date="2018-05" db="EMBL/GenBank/DDBJ databases">
        <title>Pararhodobacter marina sp. nov., isolated from deep-sea water of the Indian Ocean.</title>
        <authorList>
            <person name="Lai Q.Sr."/>
            <person name="Liu X."/>
            <person name="Shao Z."/>
        </authorList>
    </citation>
    <scope>NUCLEOTIDE SEQUENCE [LARGE SCALE GENOMIC DNA]</scope>
    <source>
        <strain evidence="1 2">CIC4N-9</strain>
    </source>
</reference>
<evidence type="ECO:0000313" key="1">
    <source>
        <dbReference type="EMBL" id="PWE26691.1"/>
    </source>
</evidence>
<dbReference type="EMBL" id="QEYD01000017">
    <property type="protein sequence ID" value="PWE26691.1"/>
    <property type="molecule type" value="Genomic_DNA"/>
</dbReference>
<comment type="caution">
    <text evidence="1">The sequence shown here is derived from an EMBL/GenBank/DDBJ whole genome shotgun (WGS) entry which is preliminary data.</text>
</comment>
<dbReference type="Proteomes" id="UP000244940">
    <property type="component" value="Unassembled WGS sequence"/>
</dbReference>
<keyword evidence="2" id="KW-1185">Reference proteome</keyword>
<evidence type="ECO:0000313" key="2">
    <source>
        <dbReference type="Proteomes" id="UP000244940"/>
    </source>
</evidence>
<protein>
    <submittedName>
        <fullName evidence="1">Uncharacterized protein</fullName>
    </submittedName>
</protein>
<proteinExistence type="predicted"/>
<name>A0A2U2C4C2_9RHOB</name>
<dbReference type="GeneID" id="94367326"/>
<organism evidence="1 2">
    <name type="scientific">Pararhodobacter marinus</name>
    <dbReference type="NCBI Taxonomy" id="2184063"/>
    <lineage>
        <taxon>Bacteria</taxon>
        <taxon>Pseudomonadati</taxon>
        <taxon>Pseudomonadota</taxon>
        <taxon>Alphaproteobacteria</taxon>
        <taxon>Rhodobacterales</taxon>
        <taxon>Paracoccaceae</taxon>
        <taxon>Pararhodobacter</taxon>
    </lineage>
</organism>